<dbReference type="SUPFAM" id="SSF82771">
    <property type="entry name" value="GIY-YIG endonuclease"/>
    <property type="match status" value="1"/>
</dbReference>
<feature type="domain" description="GIY-YIG" evidence="2">
    <location>
        <begin position="3"/>
        <end position="80"/>
    </location>
</feature>
<sequence length="95" mass="11515">MQRQYYVYIITNKKNNVLYTGVTKDLRKKVYEHKNNLVSGCTKSYNINKLVYYEVFENKYGAITREKRIRAESKQKKINLIKSLNPTWDDLYDYF</sequence>
<dbReference type="PROSITE" id="PS50164">
    <property type="entry name" value="GIY_YIG"/>
    <property type="match status" value="1"/>
</dbReference>
<evidence type="ECO:0000313" key="4">
    <source>
        <dbReference type="Proteomes" id="UP000051373"/>
    </source>
</evidence>
<comment type="caution">
    <text evidence="3">The sequence shown here is derived from an EMBL/GenBank/DDBJ whole genome shotgun (WGS) entry which is preliminary data.</text>
</comment>
<dbReference type="Pfam" id="PF01541">
    <property type="entry name" value="GIY-YIG"/>
    <property type="match status" value="1"/>
</dbReference>
<reference evidence="3 4" key="1">
    <citation type="journal article" date="2015" name="Microbiome">
        <title>Genomic resolution of linkages in carbon, nitrogen, and sulfur cycling among widespread estuary sediment bacteria.</title>
        <authorList>
            <person name="Baker B.J."/>
            <person name="Lazar C.S."/>
            <person name="Teske A.P."/>
            <person name="Dick G.J."/>
        </authorList>
    </citation>
    <scope>NUCLEOTIDE SEQUENCE [LARGE SCALE GENOMIC DNA]</scope>
    <source>
        <strain evidence="3">SM23_42</strain>
    </source>
</reference>
<dbReference type="Gene3D" id="3.40.1440.10">
    <property type="entry name" value="GIY-YIG endonuclease"/>
    <property type="match status" value="1"/>
</dbReference>
<name>A0A0S8FW62_UNCW3</name>
<dbReference type="AlphaFoldDB" id="A0A0S8FW62"/>
<dbReference type="CDD" id="cd10448">
    <property type="entry name" value="GIY-YIG_unchar_3"/>
    <property type="match status" value="1"/>
</dbReference>
<comment type="similarity">
    <text evidence="1">Belongs to the UPF0213 family.</text>
</comment>
<protein>
    <recommendedName>
        <fullName evidence="2">GIY-YIG domain-containing protein</fullName>
    </recommendedName>
</protein>
<proteinExistence type="inferred from homology"/>
<dbReference type="InterPro" id="IPR050190">
    <property type="entry name" value="UPF0213_domain"/>
</dbReference>
<gene>
    <name evidence="3" type="ORF">AMJ83_03855</name>
</gene>
<evidence type="ECO:0000259" key="2">
    <source>
        <dbReference type="PROSITE" id="PS50164"/>
    </source>
</evidence>
<dbReference type="PANTHER" id="PTHR34477:SF5">
    <property type="entry name" value="BSL5627 PROTEIN"/>
    <property type="match status" value="1"/>
</dbReference>
<accession>A0A0S8FW62</accession>
<dbReference type="STRING" id="1703779.AMJ83_03855"/>
<dbReference type="PANTHER" id="PTHR34477">
    <property type="entry name" value="UPF0213 PROTEIN YHBQ"/>
    <property type="match status" value="1"/>
</dbReference>
<dbReference type="InterPro" id="IPR035901">
    <property type="entry name" value="GIY-YIG_endonuc_sf"/>
</dbReference>
<dbReference type="EMBL" id="LJUJ01000005">
    <property type="protein sequence ID" value="KPK64139.1"/>
    <property type="molecule type" value="Genomic_DNA"/>
</dbReference>
<evidence type="ECO:0000313" key="3">
    <source>
        <dbReference type="EMBL" id="KPK64139.1"/>
    </source>
</evidence>
<evidence type="ECO:0000256" key="1">
    <source>
        <dbReference type="ARBA" id="ARBA00007435"/>
    </source>
</evidence>
<dbReference type="InterPro" id="IPR000305">
    <property type="entry name" value="GIY-YIG_endonuc"/>
</dbReference>
<dbReference type="Proteomes" id="UP000051373">
    <property type="component" value="Unassembled WGS sequence"/>
</dbReference>
<organism evidence="3 4">
    <name type="scientific">candidate division WOR_3 bacterium SM23_42</name>
    <dbReference type="NCBI Taxonomy" id="1703779"/>
    <lineage>
        <taxon>Bacteria</taxon>
        <taxon>Bacteria division WOR-3</taxon>
    </lineage>
</organism>